<evidence type="ECO:0008006" key="3">
    <source>
        <dbReference type="Google" id="ProtNLM"/>
    </source>
</evidence>
<sequence length="391" mass="42134">MNAEVRRPWFHFISCGGSDTGSCLRTRYVRESLSEKGFATSFFEPLPSMPLKGDFALSTLSYALSTLLLNSRIGSWDYLFINKAYPNALIPALVTKIRGGRVILDIDDADSGFHSGVMSGVVELCQMPLPHIADYLCTHSETIGSELRRKFPEKPVLFLGQGVNPKLLAETPGAAGIRREYCGDAEIVVLYTAHMNVASEFPLILDIFSKASSDTNAVLLAPGGGPRLHEFRSLARASGLGSRVVMPGSFSREQLAAYNHAADVCLVYYPDSHANRARVSMKVREHLAAGRITVCNRVGDLASMAGMAVQGGDSISEMAETLASVIRGISDIKSSRPVINGCSGLNVSGKAALPPDMAQADRAAELFGWSSIVADFLRQLGKHENRILPGT</sequence>
<reference evidence="1 2" key="1">
    <citation type="journal article" date="2017" name="ISME J.">
        <title>Potential for microbial H2 and metal transformations associated with novel bacteria and archaea in deep terrestrial subsurface sediments.</title>
        <authorList>
            <person name="Hernsdorf A.W."/>
            <person name="Amano Y."/>
            <person name="Miyakawa K."/>
            <person name="Ise K."/>
            <person name="Suzuki Y."/>
            <person name="Anantharaman K."/>
            <person name="Probst A."/>
            <person name="Burstein D."/>
            <person name="Thomas B.C."/>
            <person name="Banfield J.F."/>
        </authorList>
    </citation>
    <scope>NUCLEOTIDE SEQUENCE [LARGE SCALE GENOMIC DNA]</scope>
    <source>
        <strain evidence="1">HGW-Wallbacteria-1</strain>
    </source>
</reference>
<dbReference type="Proteomes" id="UP000233256">
    <property type="component" value="Unassembled WGS sequence"/>
</dbReference>
<name>A0A2N1PQA0_9BACT</name>
<dbReference type="AlphaFoldDB" id="A0A2N1PQA0"/>
<evidence type="ECO:0000313" key="1">
    <source>
        <dbReference type="EMBL" id="PKK90508.1"/>
    </source>
</evidence>
<comment type="caution">
    <text evidence="1">The sequence shown here is derived from an EMBL/GenBank/DDBJ whole genome shotgun (WGS) entry which is preliminary data.</text>
</comment>
<accession>A0A2N1PQA0</accession>
<organism evidence="1 2">
    <name type="scientific">Candidatus Wallbacteria bacterium HGW-Wallbacteria-1</name>
    <dbReference type="NCBI Taxonomy" id="2013854"/>
    <lineage>
        <taxon>Bacteria</taxon>
        <taxon>Candidatus Walliibacteriota</taxon>
    </lineage>
</organism>
<dbReference type="EMBL" id="PGXC01000005">
    <property type="protein sequence ID" value="PKK90508.1"/>
    <property type="molecule type" value="Genomic_DNA"/>
</dbReference>
<proteinExistence type="predicted"/>
<evidence type="ECO:0000313" key="2">
    <source>
        <dbReference type="Proteomes" id="UP000233256"/>
    </source>
</evidence>
<gene>
    <name evidence="1" type="ORF">CVV64_09085</name>
</gene>
<protein>
    <recommendedName>
        <fullName evidence="3">Glycosyl transferase family 1 domain-containing protein</fullName>
    </recommendedName>
</protein>
<dbReference type="Pfam" id="PF13692">
    <property type="entry name" value="Glyco_trans_1_4"/>
    <property type="match status" value="1"/>
</dbReference>
<dbReference type="Gene3D" id="3.40.50.2000">
    <property type="entry name" value="Glycogen Phosphorylase B"/>
    <property type="match status" value="2"/>
</dbReference>
<dbReference type="SUPFAM" id="SSF53756">
    <property type="entry name" value="UDP-Glycosyltransferase/glycogen phosphorylase"/>
    <property type="match status" value="1"/>
</dbReference>